<evidence type="ECO:0000313" key="5">
    <source>
        <dbReference type="Proteomes" id="UP000694422"/>
    </source>
</evidence>
<evidence type="ECO:0000313" key="4">
    <source>
        <dbReference type="Ensembl" id="ENSSDAP00000004946.1"/>
    </source>
</evidence>
<dbReference type="PANTHER" id="PTHR17102:SF4">
    <property type="entry name" value="NEURONAL REGENERATION-RELATED PROTEIN"/>
    <property type="match status" value="1"/>
</dbReference>
<dbReference type="GO" id="GO:0045664">
    <property type="term" value="P:regulation of neuron differentiation"/>
    <property type="evidence" value="ECO:0007669"/>
    <property type="project" value="TreeGrafter"/>
</dbReference>
<reference evidence="4" key="1">
    <citation type="submission" date="2025-08" db="UniProtKB">
        <authorList>
            <consortium name="Ensembl"/>
        </authorList>
    </citation>
    <scope>IDENTIFICATION</scope>
</reference>
<evidence type="ECO:0000256" key="3">
    <source>
        <dbReference type="ARBA" id="ARBA00033348"/>
    </source>
</evidence>
<protein>
    <recommendedName>
        <fullName evidence="1">Neuronal regeneration-related protein</fullName>
    </recommendedName>
    <alternativeName>
        <fullName evidence="2">Neuronal protein 3.1</fullName>
    </alternativeName>
    <alternativeName>
        <fullName evidence="3">Protein p311</fullName>
    </alternativeName>
</protein>
<evidence type="ECO:0000256" key="2">
    <source>
        <dbReference type="ARBA" id="ARBA00031310"/>
    </source>
</evidence>
<accession>A0A8C9ULF5</accession>
<evidence type="ECO:0000256" key="1">
    <source>
        <dbReference type="ARBA" id="ARBA00022173"/>
    </source>
</evidence>
<proteinExistence type="predicted"/>
<reference evidence="4" key="2">
    <citation type="submission" date="2025-09" db="UniProtKB">
        <authorList>
            <consortium name="Ensembl"/>
        </authorList>
    </citation>
    <scope>IDENTIFICATION</scope>
</reference>
<dbReference type="Proteomes" id="UP000694422">
    <property type="component" value="Unplaced"/>
</dbReference>
<organism evidence="4 5">
    <name type="scientific">Spermophilus dauricus</name>
    <name type="common">Daurian ground squirrel</name>
    <dbReference type="NCBI Taxonomy" id="99837"/>
    <lineage>
        <taxon>Eukaryota</taxon>
        <taxon>Metazoa</taxon>
        <taxon>Chordata</taxon>
        <taxon>Craniata</taxon>
        <taxon>Vertebrata</taxon>
        <taxon>Euteleostomi</taxon>
        <taxon>Mammalia</taxon>
        <taxon>Eutheria</taxon>
        <taxon>Euarchontoglires</taxon>
        <taxon>Glires</taxon>
        <taxon>Rodentia</taxon>
        <taxon>Sciuromorpha</taxon>
        <taxon>Sciuridae</taxon>
        <taxon>Xerinae</taxon>
        <taxon>Marmotini</taxon>
        <taxon>Spermophilus</taxon>
    </lineage>
</organism>
<dbReference type="AlphaFoldDB" id="A0A8C9ULF5"/>
<dbReference type="Pfam" id="PF11092">
    <property type="entry name" value="Alveol-reg_P311"/>
    <property type="match status" value="1"/>
</dbReference>
<dbReference type="PANTHER" id="PTHR17102">
    <property type="entry name" value="NEURONAL REGENERATION-RELATED PROTEIN"/>
    <property type="match status" value="1"/>
</dbReference>
<dbReference type="GO" id="GO:0031103">
    <property type="term" value="P:axon regeneration"/>
    <property type="evidence" value="ECO:0007669"/>
    <property type="project" value="TreeGrafter"/>
</dbReference>
<sequence>MCCSQGALTGIGAILFGLPASNIVHYPELFVWVSQEPFADKEIERSLPKRRLPVPKEMNDKKINETNSVPLTPLGSNEPHSPSISYLHLFEWQHLHPCFVWCVGTEEVMVSHMGFLIFCANHQVYKEAMGL</sequence>
<name>A0A8C9ULF5_SPEDA</name>
<keyword evidence="5" id="KW-1185">Reference proteome</keyword>
<dbReference type="InterPro" id="IPR024417">
    <property type="entry name" value="Neuronal_3.1"/>
</dbReference>
<dbReference type="Ensembl" id="ENSSDAT00000005667.1">
    <property type="protein sequence ID" value="ENSSDAP00000004946.1"/>
    <property type="gene ID" value="ENSSDAG00000004632.1"/>
</dbReference>
<dbReference type="GO" id="GO:0017015">
    <property type="term" value="P:regulation of transforming growth factor beta receptor signaling pathway"/>
    <property type="evidence" value="ECO:0007669"/>
    <property type="project" value="TreeGrafter"/>
</dbReference>